<dbReference type="RefSeq" id="WP_126335267.1">
    <property type="nucleotide sequence ID" value="NZ_AP022604.1"/>
</dbReference>
<evidence type="ECO:0000313" key="7">
    <source>
        <dbReference type="Proteomes" id="UP000282551"/>
    </source>
</evidence>
<dbReference type="AlphaFoldDB" id="A0A3S4RG35"/>
<reference evidence="6 7" key="1">
    <citation type="submission" date="2018-12" db="EMBL/GenBank/DDBJ databases">
        <authorList>
            <consortium name="Pathogen Informatics"/>
        </authorList>
    </citation>
    <scope>NUCLEOTIDE SEQUENCE [LARGE SCALE GENOMIC DNA]</scope>
    <source>
        <strain evidence="6 7">NCTC10485</strain>
    </source>
</reference>
<evidence type="ECO:0000256" key="3">
    <source>
        <dbReference type="ARBA" id="ARBA00022827"/>
    </source>
</evidence>
<dbReference type="GO" id="GO:0050661">
    <property type="term" value="F:NADP binding"/>
    <property type="evidence" value="ECO:0007669"/>
    <property type="project" value="InterPro"/>
</dbReference>
<evidence type="ECO:0000256" key="2">
    <source>
        <dbReference type="ARBA" id="ARBA00022630"/>
    </source>
</evidence>
<evidence type="ECO:0000256" key="4">
    <source>
        <dbReference type="ARBA" id="ARBA00022857"/>
    </source>
</evidence>
<dbReference type="GO" id="GO:0033776">
    <property type="term" value="F:phenylacetone monooxygenase activity"/>
    <property type="evidence" value="ECO:0007669"/>
    <property type="project" value="UniProtKB-EC"/>
</dbReference>
<dbReference type="InterPro" id="IPR020946">
    <property type="entry name" value="Flavin_mOase-like"/>
</dbReference>
<dbReference type="InterPro" id="IPR036188">
    <property type="entry name" value="FAD/NAD-bd_sf"/>
</dbReference>
<organism evidence="6 7">
    <name type="scientific">Mycolicibacterium chitae</name>
    <name type="common">Mycobacterium chitae</name>
    <dbReference type="NCBI Taxonomy" id="1792"/>
    <lineage>
        <taxon>Bacteria</taxon>
        <taxon>Bacillati</taxon>
        <taxon>Actinomycetota</taxon>
        <taxon>Actinomycetes</taxon>
        <taxon>Mycobacteriales</taxon>
        <taxon>Mycobacteriaceae</taxon>
        <taxon>Mycolicibacterium</taxon>
    </lineage>
</organism>
<keyword evidence="3" id="KW-0274">FAD</keyword>
<dbReference type="InterPro" id="IPR050775">
    <property type="entry name" value="FAD-binding_Monooxygenases"/>
</dbReference>
<dbReference type="Gene3D" id="3.50.50.60">
    <property type="entry name" value="FAD/NAD(P)-binding domain"/>
    <property type="match status" value="2"/>
</dbReference>
<keyword evidence="7" id="KW-1185">Reference proteome</keyword>
<sequence length="536" mass="59471">MATEPLNDATDPIDVLVIGAGISGIYQLYKLAQTDLTYRAVEAGDGVGGTWYWNRYPGARFDSESYSYAYFFSEELLGEWNWTEHFAGQPEIENYLNTVVDRFDLRRHITFGVRVLTMTWDEAARTWSTTLSDGSTIRSRFVVTAIGILSAPQYPAVPGIEDFQGESYHTGLWPKHDIDFTGMRVAVIGTGSSGVQIISAIAGQVGSMTVYQRTPNWCTPLNNRPITAEEQQQLRADFDQMHTGLMGSFAGFVHNFSADNPAEQTPEQRAAYWETLWQAPGFAKLLGNYVEVMTDKDYNTEFTKFLEAKIRARVHDQKIADKLIPDHGYGVKRPPFETDYYEVFNLPHVSLIDMRDTPIERVTPRGIATADGEREFDIIVYATGFDAITGAFDRIEITGTAGTLKDYWAEGPHTVVGAASPGFPNLFFVVGPHSSAGNVPRISERQCDFVNEVIGEALRRGCTRVEARPEAEAEWTAHVYELNQGTLGAQAALDYTYGVNTPGKAVTFRHYDGGLIGLTAKHAEIADSGYAAFDFS</sequence>
<dbReference type="EC" id="1.14.13.92" evidence="6"/>
<proteinExistence type="inferred from homology"/>
<protein>
    <submittedName>
        <fullName evidence="6">Putative flavoprotein involved in K+ transport</fullName>
        <ecNumber evidence="6">1.14.13.92</ecNumber>
    </submittedName>
</protein>
<evidence type="ECO:0000256" key="1">
    <source>
        <dbReference type="ARBA" id="ARBA00010139"/>
    </source>
</evidence>
<evidence type="ECO:0000256" key="5">
    <source>
        <dbReference type="ARBA" id="ARBA00023002"/>
    </source>
</evidence>
<dbReference type="EMBL" id="LR134355">
    <property type="protein sequence ID" value="VEG49610.1"/>
    <property type="molecule type" value="Genomic_DNA"/>
</dbReference>
<keyword evidence="5 6" id="KW-0560">Oxidoreductase</keyword>
<dbReference type="GO" id="GO:0050660">
    <property type="term" value="F:flavin adenine dinucleotide binding"/>
    <property type="evidence" value="ECO:0007669"/>
    <property type="project" value="InterPro"/>
</dbReference>
<dbReference type="Pfam" id="PF00743">
    <property type="entry name" value="FMO-like"/>
    <property type="match status" value="1"/>
</dbReference>
<evidence type="ECO:0000313" key="6">
    <source>
        <dbReference type="EMBL" id="VEG49610.1"/>
    </source>
</evidence>
<comment type="similarity">
    <text evidence="1">Belongs to the FAD-binding monooxygenase family.</text>
</comment>
<dbReference type="SUPFAM" id="SSF51905">
    <property type="entry name" value="FAD/NAD(P)-binding domain"/>
    <property type="match status" value="2"/>
</dbReference>
<gene>
    <name evidence="6" type="primary">pamO_4</name>
    <name evidence="6" type="ORF">NCTC10485_03921</name>
</gene>
<name>A0A3S4RG35_MYCCI</name>
<keyword evidence="2" id="KW-0285">Flavoprotein</keyword>
<dbReference type="OrthoDB" id="5168853at2"/>
<dbReference type="Proteomes" id="UP000282551">
    <property type="component" value="Chromosome"/>
</dbReference>
<dbReference type="PANTHER" id="PTHR43098">
    <property type="entry name" value="L-ORNITHINE N(5)-MONOOXYGENASE-RELATED"/>
    <property type="match status" value="1"/>
</dbReference>
<dbReference type="GO" id="GO:0004499">
    <property type="term" value="F:N,N-dimethylaniline monooxygenase activity"/>
    <property type="evidence" value="ECO:0007669"/>
    <property type="project" value="InterPro"/>
</dbReference>
<keyword evidence="4" id="KW-0521">NADP</keyword>
<dbReference type="PANTHER" id="PTHR43098:SF5">
    <property type="entry name" value="DUAL-FUNCTIONAL MONOOXYGENASE_METHYLTRANSFERASE PSOF"/>
    <property type="match status" value="1"/>
</dbReference>
<accession>A0A3S4RG35</accession>